<dbReference type="AlphaFoldDB" id="A0AAD7ELY2"/>
<evidence type="ECO:0000313" key="2">
    <source>
        <dbReference type="Proteomes" id="UP001218218"/>
    </source>
</evidence>
<comment type="caution">
    <text evidence="1">The sequence shown here is derived from an EMBL/GenBank/DDBJ whole genome shotgun (WGS) entry which is preliminary data.</text>
</comment>
<evidence type="ECO:0000313" key="1">
    <source>
        <dbReference type="EMBL" id="KAJ7339113.1"/>
    </source>
</evidence>
<accession>A0AAD7ELY2</accession>
<dbReference type="Proteomes" id="UP001218218">
    <property type="component" value="Unassembled WGS sequence"/>
</dbReference>
<protein>
    <submittedName>
        <fullName evidence="1">Uncharacterized protein</fullName>
    </submittedName>
</protein>
<keyword evidence="2" id="KW-1185">Reference proteome</keyword>
<dbReference type="EMBL" id="JARIHO010000028">
    <property type="protein sequence ID" value="KAJ7339113.1"/>
    <property type="molecule type" value="Genomic_DNA"/>
</dbReference>
<organism evidence="1 2">
    <name type="scientific">Mycena albidolilacea</name>
    <dbReference type="NCBI Taxonomy" id="1033008"/>
    <lineage>
        <taxon>Eukaryota</taxon>
        <taxon>Fungi</taxon>
        <taxon>Dikarya</taxon>
        <taxon>Basidiomycota</taxon>
        <taxon>Agaricomycotina</taxon>
        <taxon>Agaricomycetes</taxon>
        <taxon>Agaricomycetidae</taxon>
        <taxon>Agaricales</taxon>
        <taxon>Marasmiineae</taxon>
        <taxon>Mycenaceae</taxon>
        <taxon>Mycena</taxon>
    </lineage>
</organism>
<gene>
    <name evidence="1" type="ORF">DFH08DRAFT_812509</name>
</gene>
<reference evidence="1" key="1">
    <citation type="submission" date="2023-03" db="EMBL/GenBank/DDBJ databases">
        <title>Massive genome expansion in bonnet fungi (Mycena s.s.) driven by repeated elements and novel gene families across ecological guilds.</title>
        <authorList>
            <consortium name="Lawrence Berkeley National Laboratory"/>
            <person name="Harder C.B."/>
            <person name="Miyauchi S."/>
            <person name="Viragh M."/>
            <person name="Kuo A."/>
            <person name="Thoen E."/>
            <person name="Andreopoulos B."/>
            <person name="Lu D."/>
            <person name="Skrede I."/>
            <person name="Drula E."/>
            <person name="Henrissat B."/>
            <person name="Morin E."/>
            <person name="Kohler A."/>
            <person name="Barry K."/>
            <person name="LaButti K."/>
            <person name="Morin E."/>
            <person name="Salamov A."/>
            <person name="Lipzen A."/>
            <person name="Mereny Z."/>
            <person name="Hegedus B."/>
            <person name="Baldrian P."/>
            <person name="Stursova M."/>
            <person name="Weitz H."/>
            <person name="Taylor A."/>
            <person name="Grigoriev I.V."/>
            <person name="Nagy L.G."/>
            <person name="Martin F."/>
            <person name="Kauserud H."/>
        </authorList>
    </citation>
    <scope>NUCLEOTIDE SEQUENCE</scope>
    <source>
        <strain evidence="1">CBHHK002</strain>
    </source>
</reference>
<sequence length="380" mass="42799">MYSATEDDSPNTTDGGFRTIPLEDLNLLNEIRLDEGFDIRPGRSSVTQICRPLSRRTYSARIKGRKSDMTVAVYQGQNAEEEWRRDVKKYSGVWCDAFSVAAIEYVTNRDSHPKFLPVYGVLEPCGLYATVFYDGDVLIFSQGLELWDAELYIHSITGTFLAGLLHNALMFYANESTAPWILYALDAALHRATIHRHILPAILPGGVPHISIPPLPRDQDAAIIDTLTLQQHQEIINHCHNISQWSSESVLVNKRMKLGTFVYLQSGCAEEPIELASIPICKLEDSGVGHGKAVTLMELDFSLTFPSFDDFNIMTAGIATRIVDEIEYQLSFPKTFEVSPKNDYLFLCPLANFHAPGSTRFHQENRPSVIYHKYRQIPAI</sequence>
<proteinExistence type="predicted"/>
<name>A0AAD7ELY2_9AGAR</name>